<protein>
    <submittedName>
        <fullName evidence="2">Uncharacterized protein</fullName>
    </submittedName>
</protein>
<organism evidence="2">
    <name type="scientific">Toxocara canis</name>
    <name type="common">Canine roundworm</name>
    <dbReference type="NCBI Taxonomy" id="6265"/>
    <lineage>
        <taxon>Eukaryota</taxon>
        <taxon>Metazoa</taxon>
        <taxon>Ecdysozoa</taxon>
        <taxon>Nematoda</taxon>
        <taxon>Chromadorea</taxon>
        <taxon>Rhabditida</taxon>
        <taxon>Spirurina</taxon>
        <taxon>Ascaridomorpha</taxon>
        <taxon>Ascaridoidea</taxon>
        <taxon>Toxocaridae</taxon>
        <taxon>Toxocara</taxon>
    </lineage>
</organism>
<feature type="compositionally biased region" description="Basic and acidic residues" evidence="1">
    <location>
        <begin position="34"/>
        <end position="45"/>
    </location>
</feature>
<dbReference type="EMBL" id="UYWY01003570">
    <property type="protein sequence ID" value="VDM28758.1"/>
    <property type="molecule type" value="Genomic_DNA"/>
</dbReference>
<feature type="region of interest" description="Disordered" evidence="1">
    <location>
        <begin position="31"/>
        <end position="50"/>
    </location>
</feature>
<proteinExistence type="predicted"/>
<accession>A0A3P7H105</accession>
<gene>
    <name evidence="2" type="ORF">TCNE_LOCUS3041</name>
</gene>
<evidence type="ECO:0000256" key="1">
    <source>
        <dbReference type="SAM" id="MobiDB-lite"/>
    </source>
</evidence>
<evidence type="ECO:0000313" key="2">
    <source>
        <dbReference type="EMBL" id="VDM28758.1"/>
    </source>
</evidence>
<dbReference type="AlphaFoldDB" id="A0A3P7H105"/>
<reference evidence="2" key="1">
    <citation type="submission" date="2018-11" db="EMBL/GenBank/DDBJ databases">
        <authorList>
            <consortium name="Pathogen Informatics"/>
        </authorList>
    </citation>
    <scope>NUCLEOTIDE SEQUENCE [LARGE SCALE GENOMIC DNA]</scope>
</reference>
<sequence>MSSASDESSKRTFHASKNSFDMESGLFLQVPKLSESDDRETRENYNEDTDLLNETDINRNHSTQRFCPVRRPPSCAQLDCDEEMPIYWTYL</sequence>
<name>A0A3P7H105_TOXCA</name>